<dbReference type="AlphaFoldDB" id="A0A6I6HDY4"/>
<dbReference type="EMBL" id="CP046621">
    <property type="protein sequence ID" value="QGW79998.1"/>
    <property type="molecule type" value="Genomic_DNA"/>
</dbReference>
<dbReference type="PANTHER" id="PTHR13847:SF285">
    <property type="entry name" value="FAD DEPENDENT OXIDOREDUCTASE DOMAIN-CONTAINING PROTEIN"/>
    <property type="match status" value="1"/>
</dbReference>
<gene>
    <name evidence="3" type="ORF">GPJ81_15200</name>
</gene>
<protein>
    <submittedName>
        <fullName evidence="3">FAD-dependent oxidoreductase</fullName>
    </submittedName>
</protein>
<dbReference type="Pfam" id="PF01266">
    <property type="entry name" value="DAO"/>
    <property type="match status" value="1"/>
</dbReference>
<keyword evidence="4" id="KW-1185">Reference proteome</keyword>
<keyword evidence="1" id="KW-0560">Oxidoreductase</keyword>
<dbReference type="PANTHER" id="PTHR13847">
    <property type="entry name" value="SARCOSINE DEHYDROGENASE-RELATED"/>
    <property type="match status" value="1"/>
</dbReference>
<evidence type="ECO:0000313" key="4">
    <source>
        <dbReference type="Proteomes" id="UP000426235"/>
    </source>
</evidence>
<dbReference type="Proteomes" id="UP000426235">
    <property type="component" value="Chromosome"/>
</dbReference>
<dbReference type="GO" id="GO:0005737">
    <property type="term" value="C:cytoplasm"/>
    <property type="evidence" value="ECO:0007669"/>
    <property type="project" value="TreeGrafter"/>
</dbReference>
<reference evidence="3" key="1">
    <citation type="submission" date="2019-12" db="EMBL/GenBank/DDBJ databases">
        <title>Hybrid Genome Assemblies of two High G+C Isolates from Undergraduate Microbiology Courses.</title>
        <authorList>
            <person name="Ne Ville C.J."/>
            <person name="Enright D."/>
            <person name="Hernandez I."/>
            <person name="Dodsworth J."/>
            <person name="Orwin P.M."/>
        </authorList>
    </citation>
    <scope>NUCLEOTIDE SEQUENCE [LARGE SCALE GENOMIC DNA]</scope>
    <source>
        <strain evidence="3">Neo</strain>
    </source>
</reference>
<dbReference type="InterPro" id="IPR006076">
    <property type="entry name" value="FAD-dep_OxRdtase"/>
</dbReference>
<feature type="domain" description="FAD dependent oxidoreductase" evidence="2">
    <location>
        <begin position="48"/>
        <end position="411"/>
    </location>
</feature>
<evidence type="ECO:0000259" key="2">
    <source>
        <dbReference type="Pfam" id="PF01266"/>
    </source>
</evidence>
<dbReference type="Gene3D" id="3.50.50.60">
    <property type="entry name" value="FAD/NAD(P)-binding domain"/>
    <property type="match status" value="1"/>
</dbReference>
<accession>A0A6I6HDY4</accession>
<evidence type="ECO:0000313" key="3">
    <source>
        <dbReference type="EMBL" id="QGW79998.1"/>
    </source>
</evidence>
<name>A0A6I6HDY4_9PSED</name>
<dbReference type="SUPFAM" id="SSF51905">
    <property type="entry name" value="FAD/NAD(P)-binding domain"/>
    <property type="match status" value="1"/>
</dbReference>
<dbReference type="GO" id="GO:0016491">
    <property type="term" value="F:oxidoreductase activity"/>
    <property type="evidence" value="ECO:0007669"/>
    <property type="project" value="UniProtKB-KW"/>
</dbReference>
<dbReference type="InterPro" id="IPR036188">
    <property type="entry name" value="FAD/NAD-bd_sf"/>
</dbReference>
<sequence length="481" mass="51828">MTVGQTVQRTSTPMKFPAVAPLKRSFWLQCAEPSLQPSPALQGTHTADIVIVGGGFVGLWTALTIKEHEPDCRVMVLEQDVCGGGASGRNGGFVMSWWPKIQSLGSFCSPEQALFLANSAERAISELGEFCLQHNIDAAFKQKGWLWTATCEAHIDAWNGTLAACKRVGAEPFERLSRQEVARRTGSAVHLAGVFERSNATVQPAALVRGMRRVAINAGVEIYENTAVSDIQPGRPVQLVTAQGRVTANNVVLATNAWSAAIPELAKLFVPVGSSIVVTQPIGERLNSLGWSGAEAITDSQLLVDYYRTTADGRIAFGKGTGALSYGSRMGKVFSDDAEGIGLTTADLRRTYPMLDDVEVTHAWSGPIDRTYDSLPVFNHINGSDNIHYGIGWSGNGVGPSRLGGRILASLALGRNDQWSRCALVGRRCKAFPPEPLRYFGGAMVRASVLRKERAELRNNKANRLDVMMAGFAPAGLEDKS</sequence>
<evidence type="ECO:0000256" key="1">
    <source>
        <dbReference type="ARBA" id="ARBA00023002"/>
    </source>
</evidence>
<organism evidence="3 4">
    <name type="scientific">Pseudomonas alkylphenolica</name>
    <dbReference type="NCBI Taxonomy" id="237609"/>
    <lineage>
        <taxon>Bacteria</taxon>
        <taxon>Pseudomonadati</taxon>
        <taxon>Pseudomonadota</taxon>
        <taxon>Gammaproteobacteria</taxon>
        <taxon>Pseudomonadales</taxon>
        <taxon>Pseudomonadaceae</taxon>
        <taxon>Pseudomonas</taxon>
    </lineage>
</organism>
<dbReference type="Gene3D" id="3.30.9.10">
    <property type="entry name" value="D-Amino Acid Oxidase, subunit A, domain 2"/>
    <property type="match status" value="1"/>
</dbReference>
<proteinExistence type="predicted"/>